<dbReference type="RefSeq" id="WP_230862360.1">
    <property type="nucleotide sequence ID" value="NZ_CABVGP010000001.1"/>
</dbReference>
<sequence>MSPRIGLLYPTRDCGEDDFAALCRRLDPAIDLGFAYVDWGPGIGRVDELDAAGKTAAVRELGAPSRLTAATEDFAPAPDVVSWACSSCSFTRGLDGAREQADALSALLGVPASSTSLAYLTALARLDLDG</sequence>
<reference evidence="1 2" key="1">
    <citation type="submission" date="2019-09" db="EMBL/GenBank/DDBJ databases">
        <authorList>
            <person name="Leyn A S."/>
        </authorList>
    </citation>
    <scope>NUCLEOTIDE SEQUENCE [LARGE SCALE GENOMIC DNA]</scope>
    <source>
        <strain evidence="1">AA231_1</strain>
    </source>
</reference>
<proteinExistence type="predicted"/>
<name>A0A6I8LGW5_9PSEU</name>
<dbReference type="InterPro" id="IPR026286">
    <property type="entry name" value="MaiA/AMDase"/>
</dbReference>
<accession>A0A6I8LGW5</accession>
<dbReference type="PANTHER" id="PTHR40267:SF1">
    <property type="entry name" value="BLR3294 PROTEIN"/>
    <property type="match status" value="1"/>
</dbReference>
<dbReference type="EMBL" id="CABVGP010000001">
    <property type="protein sequence ID" value="VVJ16190.1"/>
    <property type="molecule type" value="Genomic_DNA"/>
</dbReference>
<keyword evidence="2" id="KW-1185">Reference proteome</keyword>
<dbReference type="InterPro" id="IPR053714">
    <property type="entry name" value="Iso_Racemase_Enz_sf"/>
</dbReference>
<dbReference type="PANTHER" id="PTHR40267">
    <property type="entry name" value="BLR3294 PROTEIN"/>
    <property type="match status" value="1"/>
</dbReference>
<dbReference type="Proteomes" id="UP000399805">
    <property type="component" value="Unassembled WGS sequence"/>
</dbReference>
<dbReference type="Gene3D" id="3.40.50.12500">
    <property type="match status" value="1"/>
</dbReference>
<evidence type="ECO:0000313" key="1">
    <source>
        <dbReference type="EMBL" id="VVJ16190.1"/>
    </source>
</evidence>
<gene>
    <name evidence="1" type="ORF">AA23TX_01211</name>
</gene>
<evidence type="ECO:0000313" key="2">
    <source>
        <dbReference type="Proteomes" id="UP000399805"/>
    </source>
</evidence>
<dbReference type="AlphaFoldDB" id="A0A6I8LGW5"/>
<protein>
    <submittedName>
        <fullName evidence="1">Decarboxylase</fullName>
    </submittedName>
</protein>
<organism evidence="1 2">
    <name type="scientific">Amycolatopsis camponoti</name>
    <dbReference type="NCBI Taxonomy" id="2606593"/>
    <lineage>
        <taxon>Bacteria</taxon>
        <taxon>Bacillati</taxon>
        <taxon>Actinomycetota</taxon>
        <taxon>Actinomycetes</taxon>
        <taxon>Pseudonocardiales</taxon>
        <taxon>Pseudonocardiaceae</taxon>
        <taxon>Amycolatopsis</taxon>
    </lineage>
</organism>